<proteinExistence type="predicted"/>
<organism evidence="2 3">
    <name type="scientific">Spirosoma utsteinense</name>
    <dbReference type="NCBI Taxonomy" id="2585773"/>
    <lineage>
        <taxon>Bacteria</taxon>
        <taxon>Pseudomonadati</taxon>
        <taxon>Bacteroidota</taxon>
        <taxon>Cytophagia</taxon>
        <taxon>Cytophagales</taxon>
        <taxon>Cytophagaceae</taxon>
        <taxon>Spirosoma</taxon>
    </lineage>
</organism>
<dbReference type="PANTHER" id="PTHR33360:SF2">
    <property type="entry name" value="TRANSPOSASE FOR INSERTION SEQUENCE ELEMENT IS200"/>
    <property type="match status" value="1"/>
</dbReference>
<dbReference type="Proteomes" id="UP000700732">
    <property type="component" value="Unassembled WGS sequence"/>
</dbReference>
<gene>
    <name evidence="2" type="ORF">FH603_4647</name>
</gene>
<dbReference type="InterPro" id="IPR036515">
    <property type="entry name" value="Transposase_17_sf"/>
</dbReference>
<dbReference type="NCBIfam" id="NF033573">
    <property type="entry name" value="transpos_IS200"/>
    <property type="match status" value="1"/>
</dbReference>
<dbReference type="PANTHER" id="PTHR33360">
    <property type="entry name" value="TRANSPOSASE FOR INSERTION SEQUENCE ELEMENT IS200"/>
    <property type="match status" value="1"/>
</dbReference>
<accession>A0ABR6WC24</accession>
<sequence length="153" mass="17968">MPNTYTQIHIQLVFAVKNRAAVITPTWKYDLYSYMTGIIQNHSHKLLAINGMPDHIHILIGMRPTQSLSELMQQLKQESSKWINDKQLTSSRFAWQEGYGAFSYGKSQLPNLIRYIGNQEEHHKKQTFLTEYEQLLVIFGIDYDDRYLFKPLT</sequence>
<dbReference type="Gene3D" id="3.30.70.1290">
    <property type="entry name" value="Transposase IS200-like"/>
    <property type="match status" value="1"/>
</dbReference>
<comment type="caution">
    <text evidence="2">The sequence shown here is derived from an EMBL/GenBank/DDBJ whole genome shotgun (WGS) entry which is preliminary data.</text>
</comment>
<name>A0ABR6WC24_9BACT</name>
<dbReference type="SMART" id="SM01321">
    <property type="entry name" value="Y1_Tnp"/>
    <property type="match status" value="1"/>
</dbReference>
<evidence type="ECO:0000259" key="1">
    <source>
        <dbReference type="SMART" id="SM01321"/>
    </source>
</evidence>
<dbReference type="InterPro" id="IPR002686">
    <property type="entry name" value="Transposase_17"/>
</dbReference>
<protein>
    <submittedName>
        <fullName evidence="2">REP element-mobilizing transposase RayT</fullName>
    </submittedName>
</protein>
<dbReference type="SUPFAM" id="SSF143422">
    <property type="entry name" value="Transposase IS200-like"/>
    <property type="match status" value="1"/>
</dbReference>
<dbReference type="Pfam" id="PF01797">
    <property type="entry name" value="Y1_Tnp"/>
    <property type="match status" value="1"/>
</dbReference>
<feature type="domain" description="Transposase IS200-like" evidence="1">
    <location>
        <begin position="5"/>
        <end position="119"/>
    </location>
</feature>
<dbReference type="EMBL" id="VFIA01000038">
    <property type="protein sequence ID" value="MBC3794120.1"/>
    <property type="molecule type" value="Genomic_DNA"/>
</dbReference>
<evidence type="ECO:0000313" key="3">
    <source>
        <dbReference type="Proteomes" id="UP000700732"/>
    </source>
</evidence>
<evidence type="ECO:0000313" key="2">
    <source>
        <dbReference type="EMBL" id="MBC3794120.1"/>
    </source>
</evidence>
<keyword evidence="3" id="KW-1185">Reference proteome</keyword>
<reference evidence="2 3" key="1">
    <citation type="submission" date="2019-06" db="EMBL/GenBank/DDBJ databases">
        <title>Spirosoma utsteinense sp. nov. isolated from Antarctic ice-free soils.</title>
        <authorList>
            <person name="Tahon G."/>
        </authorList>
    </citation>
    <scope>NUCLEOTIDE SEQUENCE [LARGE SCALE GENOMIC DNA]</scope>
    <source>
        <strain evidence="2 3">LMG 31447</strain>
    </source>
</reference>
<dbReference type="RefSeq" id="WP_186740218.1">
    <property type="nucleotide sequence ID" value="NZ_VFIA01000038.1"/>
</dbReference>